<evidence type="ECO:0000256" key="9">
    <source>
        <dbReference type="ARBA" id="ARBA00023299"/>
    </source>
</evidence>
<keyword evidence="8" id="KW-0460">Magnesium</keyword>
<keyword evidence="7" id="KW-0378">Hydrolase</keyword>
<evidence type="ECO:0000256" key="6">
    <source>
        <dbReference type="ARBA" id="ARBA00022723"/>
    </source>
</evidence>
<comment type="cofactor">
    <cofactor evidence="1">
        <name>Mg(2+)</name>
        <dbReference type="ChEBI" id="CHEBI:18420"/>
    </cofactor>
</comment>
<evidence type="ECO:0000256" key="1">
    <source>
        <dbReference type="ARBA" id="ARBA00001946"/>
    </source>
</evidence>
<reference evidence="12" key="1">
    <citation type="submission" date="2016-08" db="EMBL/GenBank/DDBJ databases">
        <title>Complete Genome Seqeunce of Paenibacillus sp. BIHB 4019 from tea rhizoplane.</title>
        <authorList>
            <person name="Thakur R."/>
            <person name="Swarnkar M.K."/>
            <person name="Gulati A."/>
        </authorList>
    </citation>
    <scope>NUCLEOTIDE SEQUENCE [LARGE SCALE GENOMIC DNA]</scope>
    <source>
        <strain evidence="12">BIHB4019</strain>
    </source>
</reference>
<dbReference type="EMBL" id="CP016808">
    <property type="protein sequence ID" value="ANY65376.1"/>
    <property type="molecule type" value="Genomic_DNA"/>
</dbReference>
<dbReference type="InterPro" id="IPR036412">
    <property type="entry name" value="HAD-like_sf"/>
</dbReference>
<evidence type="ECO:0000256" key="4">
    <source>
        <dbReference type="ARBA" id="ARBA00012640"/>
    </source>
</evidence>
<dbReference type="RefSeq" id="WP_099516777.1">
    <property type="nucleotide sequence ID" value="NZ_CP016808.1"/>
</dbReference>
<dbReference type="SUPFAM" id="SSF56784">
    <property type="entry name" value="HAD-like"/>
    <property type="match status" value="1"/>
</dbReference>
<keyword evidence="6" id="KW-0479">Metal-binding</keyword>
<accession>A0A1B2DCE4</accession>
<dbReference type="GO" id="GO:0000287">
    <property type="term" value="F:magnesium ion binding"/>
    <property type="evidence" value="ECO:0007669"/>
    <property type="project" value="TreeGrafter"/>
</dbReference>
<dbReference type="PANTHER" id="PTHR43344">
    <property type="entry name" value="PHOSPHOSERINE PHOSPHATASE"/>
    <property type="match status" value="1"/>
</dbReference>
<name>A0A1B2DCE4_9BACL</name>
<dbReference type="AlphaFoldDB" id="A0A1B2DCE4"/>
<dbReference type="Pfam" id="PF12710">
    <property type="entry name" value="HAD"/>
    <property type="match status" value="1"/>
</dbReference>
<dbReference type="InterPro" id="IPR050582">
    <property type="entry name" value="HAD-like_SerB"/>
</dbReference>
<evidence type="ECO:0000256" key="11">
    <source>
        <dbReference type="ARBA" id="ARBA00048523"/>
    </source>
</evidence>
<organism evidence="12">
    <name type="scientific">Paenibacillus sp. BIHB 4019</name>
    <dbReference type="NCBI Taxonomy" id="1870819"/>
    <lineage>
        <taxon>Bacteria</taxon>
        <taxon>Bacillati</taxon>
        <taxon>Bacillota</taxon>
        <taxon>Bacilli</taxon>
        <taxon>Bacillales</taxon>
        <taxon>Paenibacillaceae</taxon>
        <taxon>Paenibacillus</taxon>
    </lineage>
</organism>
<comment type="catalytic activity">
    <reaction evidence="10">
        <text>O-phospho-L-serine + H2O = L-serine + phosphate</text>
        <dbReference type="Rhea" id="RHEA:21208"/>
        <dbReference type="ChEBI" id="CHEBI:15377"/>
        <dbReference type="ChEBI" id="CHEBI:33384"/>
        <dbReference type="ChEBI" id="CHEBI:43474"/>
        <dbReference type="ChEBI" id="CHEBI:57524"/>
        <dbReference type="EC" id="3.1.3.3"/>
    </reaction>
</comment>
<evidence type="ECO:0000256" key="7">
    <source>
        <dbReference type="ARBA" id="ARBA00022801"/>
    </source>
</evidence>
<evidence type="ECO:0000256" key="3">
    <source>
        <dbReference type="ARBA" id="ARBA00009184"/>
    </source>
</evidence>
<evidence type="ECO:0000256" key="5">
    <source>
        <dbReference type="ARBA" id="ARBA00022605"/>
    </source>
</evidence>
<comment type="similarity">
    <text evidence="3">Belongs to the HAD-like hydrolase superfamily. SerB family.</text>
</comment>
<evidence type="ECO:0000256" key="8">
    <source>
        <dbReference type="ARBA" id="ARBA00022842"/>
    </source>
</evidence>
<comment type="pathway">
    <text evidence="2">Amino-acid biosynthesis; L-serine biosynthesis; L-serine from 3-phospho-D-glycerate: step 3/3.</text>
</comment>
<gene>
    <name evidence="12" type="ORF">BBD42_01990</name>
</gene>
<dbReference type="Gene3D" id="3.40.50.1000">
    <property type="entry name" value="HAD superfamily/HAD-like"/>
    <property type="match status" value="1"/>
</dbReference>
<keyword evidence="9" id="KW-0718">Serine biosynthesis</keyword>
<dbReference type="NCBIfam" id="TIGR01488">
    <property type="entry name" value="HAD-SF-IB"/>
    <property type="match status" value="1"/>
</dbReference>
<proteinExistence type="inferred from homology"/>
<sequence length="197" mass="22002">MNWKFLFDLDGTLTQKELLPEIAKEVGIFEEVNELTYKTINGMIPFHISFQQRVDLFKNIKISKVREIVDSIPLNPQILAFIQEYKEQCFIVTGNLDVWVKPLCDRIGVKSYTSIAISNNDFVTGIESILDKETVALHIPKPFVAIGEGNNDAGMIKNATIGIGYGGVHAPADSVLACATHAIYDEVKLCQFLKQLL</sequence>
<dbReference type="GO" id="GO:0036424">
    <property type="term" value="F:L-phosphoserine phosphatase activity"/>
    <property type="evidence" value="ECO:0007669"/>
    <property type="project" value="TreeGrafter"/>
</dbReference>
<protein>
    <recommendedName>
        <fullName evidence="4">phosphoserine phosphatase</fullName>
        <ecNumber evidence="4">3.1.3.3</ecNumber>
    </recommendedName>
</protein>
<dbReference type="InterPro" id="IPR023214">
    <property type="entry name" value="HAD_sf"/>
</dbReference>
<evidence type="ECO:0000313" key="12">
    <source>
        <dbReference type="EMBL" id="ANY65376.1"/>
    </source>
</evidence>
<evidence type="ECO:0000256" key="10">
    <source>
        <dbReference type="ARBA" id="ARBA00048138"/>
    </source>
</evidence>
<dbReference type="PANTHER" id="PTHR43344:SF2">
    <property type="entry name" value="PHOSPHOSERINE PHOSPHATASE"/>
    <property type="match status" value="1"/>
</dbReference>
<dbReference type="EC" id="3.1.3.3" evidence="4"/>
<dbReference type="GO" id="GO:0006564">
    <property type="term" value="P:L-serine biosynthetic process"/>
    <property type="evidence" value="ECO:0007669"/>
    <property type="project" value="UniProtKB-KW"/>
</dbReference>
<dbReference type="GO" id="GO:0005737">
    <property type="term" value="C:cytoplasm"/>
    <property type="evidence" value="ECO:0007669"/>
    <property type="project" value="TreeGrafter"/>
</dbReference>
<comment type="catalytic activity">
    <reaction evidence="11">
        <text>O-phospho-D-serine + H2O = D-serine + phosphate</text>
        <dbReference type="Rhea" id="RHEA:24873"/>
        <dbReference type="ChEBI" id="CHEBI:15377"/>
        <dbReference type="ChEBI" id="CHEBI:35247"/>
        <dbReference type="ChEBI" id="CHEBI:43474"/>
        <dbReference type="ChEBI" id="CHEBI:58680"/>
        <dbReference type="EC" id="3.1.3.3"/>
    </reaction>
</comment>
<keyword evidence="5" id="KW-0028">Amino-acid biosynthesis</keyword>
<evidence type="ECO:0000256" key="2">
    <source>
        <dbReference type="ARBA" id="ARBA00005135"/>
    </source>
</evidence>